<feature type="domain" description="C2H2-type" evidence="8">
    <location>
        <begin position="165"/>
        <end position="193"/>
    </location>
</feature>
<keyword evidence="2" id="KW-0677">Repeat</keyword>
<evidence type="ECO:0000256" key="7">
    <source>
        <dbReference type="PROSITE-ProRule" id="PRU00042"/>
    </source>
</evidence>
<sequence length="260" mass="30134">MLKALSRSQTFVQLVDKKCAEIFFRKENCFTIICTHCELKTFSFDEYLLHFKNVHLATNNSLQSNTNIETVEIKIEDGKGFEETSDNEFITFTELQEVPFSNSTNLSSPFVVNDKITSDNLCEHNVWLNDEETVKSDEELSNQGSEYIPRILKPEPKKCLTTAEFICKECSKSYKFAKNLERHIKKCHSEEFQYTCVRCKQNFKDERLLNAHLRKKHSGFPCGECEKVYSSKEALNIHQYKHTGVRGFHCSIDGCGKSFF</sequence>
<name>A0A0K8UI94_BACLA</name>
<feature type="domain" description="C2H2-type" evidence="8">
    <location>
        <begin position="220"/>
        <end position="247"/>
    </location>
</feature>
<evidence type="ECO:0000256" key="1">
    <source>
        <dbReference type="ARBA" id="ARBA00022723"/>
    </source>
</evidence>
<keyword evidence="3 7" id="KW-0863">Zinc-finger</keyword>
<feature type="domain" description="C2H2-type" evidence="8">
    <location>
        <begin position="194"/>
        <end position="219"/>
    </location>
</feature>
<evidence type="ECO:0000256" key="5">
    <source>
        <dbReference type="ARBA" id="ARBA00023242"/>
    </source>
</evidence>
<evidence type="ECO:0000259" key="8">
    <source>
        <dbReference type="PROSITE" id="PS50157"/>
    </source>
</evidence>
<organism evidence="9">
    <name type="scientific">Bactrocera latifrons</name>
    <name type="common">Malaysian fruit fly</name>
    <name type="synonym">Chaetodacus latifrons</name>
    <dbReference type="NCBI Taxonomy" id="174628"/>
    <lineage>
        <taxon>Eukaryota</taxon>
        <taxon>Metazoa</taxon>
        <taxon>Ecdysozoa</taxon>
        <taxon>Arthropoda</taxon>
        <taxon>Hexapoda</taxon>
        <taxon>Insecta</taxon>
        <taxon>Pterygota</taxon>
        <taxon>Neoptera</taxon>
        <taxon>Endopterygota</taxon>
        <taxon>Diptera</taxon>
        <taxon>Brachycera</taxon>
        <taxon>Muscomorpha</taxon>
        <taxon>Tephritoidea</taxon>
        <taxon>Tephritidae</taxon>
        <taxon>Bactrocera</taxon>
        <taxon>Bactrocera</taxon>
    </lineage>
</organism>
<dbReference type="SUPFAM" id="SSF57667">
    <property type="entry name" value="beta-beta-alpha zinc fingers"/>
    <property type="match status" value="2"/>
</dbReference>
<dbReference type="AlphaFoldDB" id="A0A0K8UI94"/>
<dbReference type="InterPro" id="IPR050527">
    <property type="entry name" value="Snail/Krueppel_Znf"/>
</dbReference>
<reference evidence="9" key="1">
    <citation type="submission" date="2015-06" db="EMBL/GenBank/DDBJ databases">
        <authorList>
            <person name="Hoefler B.C."/>
            <person name="Straight P.D."/>
        </authorList>
    </citation>
    <scope>NUCLEOTIDE SEQUENCE</scope>
</reference>
<dbReference type="OrthoDB" id="9411774at2759"/>
<keyword evidence="1" id="KW-0479">Metal-binding</keyword>
<evidence type="ECO:0000313" key="9">
    <source>
        <dbReference type="EMBL" id="JAI26253.1"/>
    </source>
</evidence>
<proteinExistence type="inferred from homology"/>
<comment type="similarity">
    <text evidence="6">Belongs to the snail C2H2-type zinc-finger protein family.</text>
</comment>
<dbReference type="PANTHER" id="PTHR24388:SF104">
    <property type="entry name" value="AT-RICH BINDING PROTEIN-RELATED"/>
    <property type="match status" value="1"/>
</dbReference>
<dbReference type="PANTHER" id="PTHR24388">
    <property type="entry name" value="ZINC FINGER PROTEIN"/>
    <property type="match status" value="1"/>
</dbReference>
<evidence type="ECO:0000256" key="2">
    <source>
        <dbReference type="ARBA" id="ARBA00022737"/>
    </source>
</evidence>
<dbReference type="PROSITE" id="PS00028">
    <property type="entry name" value="ZINC_FINGER_C2H2_1"/>
    <property type="match status" value="2"/>
</dbReference>
<gene>
    <name evidence="9" type="primary">ZNF350</name>
    <name evidence="9" type="ORF">c0_g2_i3</name>
</gene>
<evidence type="ECO:0000256" key="4">
    <source>
        <dbReference type="ARBA" id="ARBA00022833"/>
    </source>
</evidence>
<keyword evidence="4" id="KW-0862">Zinc</keyword>
<protein>
    <submittedName>
        <fullName evidence="9">Zinc finger protein 350</fullName>
    </submittedName>
</protein>
<evidence type="ECO:0000256" key="3">
    <source>
        <dbReference type="ARBA" id="ARBA00022771"/>
    </source>
</evidence>
<accession>A0A0K8UI94</accession>
<dbReference type="Gene3D" id="3.30.160.60">
    <property type="entry name" value="Classic Zinc Finger"/>
    <property type="match status" value="2"/>
</dbReference>
<dbReference type="InterPro" id="IPR013087">
    <property type="entry name" value="Znf_C2H2_type"/>
</dbReference>
<keyword evidence="5" id="KW-0539">Nucleus</keyword>
<dbReference type="Pfam" id="PF00096">
    <property type="entry name" value="zf-C2H2"/>
    <property type="match status" value="3"/>
</dbReference>
<dbReference type="GO" id="GO:0000978">
    <property type="term" value="F:RNA polymerase II cis-regulatory region sequence-specific DNA binding"/>
    <property type="evidence" value="ECO:0007669"/>
    <property type="project" value="TreeGrafter"/>
</dbReference>
<dbReference type="InterPro" id="IPR036236">
    <property type="entry name" value="Znf_C2H2_sf"/>
</dbReference>
<dbReference type="EMBL" id="GDHF01026061">
    <property type="protein sequence ID" value="JAI26253.1"/>
    <property type="molecule type" value="Transcribed_RNA"/>
</dbReference>
<dbReference type="GO" id="GO:0000981">
    <property type="term" value="F:DNA-binding transcription factor activity, RNA polymerase II-specific"/>
    <property type="evidence" value="ECO:0007669"/>
    <property type="project" value="TreeGrafter"/>
</dbReference>
<dbReference type="SMART" id="SM00355">
    <property type="entry name" value="ZnF_C2H2"/>
    <property type="match status" value="4"/>
</dbReference>
<dbReference type="GO" id="GO:0008270">
    <property type="term" value="F:zinc ion binding"/>
    <property type="evidence" value="ECO:0007669"/>
    <property type="project" value="UniProtKB-KW"/>
</dbReference>
<dbReference type="PROSITE" id="PS50157">
    <property type="entry name" value="ZINC_FINGER_C2H2_2"/>
    <property type="match status" value="3"/>
</dbReference>
<evidence type="ECO:0000256" key="6">
    <source>
        <dbReference type="ARBA" id="ARBA00037948"/>
    </source>
</evidence>